<dbReference type="Proteomes" id="UP000809137">
    <property type="component" value="Unassembled WGS sequence"/>
</dbReference>
<evidence type="ECO:0000259" key="2">
    <source>
        <dbReference type="Pfam" id="PF01757"/>
    </source>
</evidence>
<feature type="transmembrane region" description="Helical" evidence="1">
    <location>
        <begin position="70"/>
        <end position="88"/>
    </location>
</feature>
<evidence type="ECO:0000256" key="1">
    <source>
        <dbReference type="SAM" id="Phobius"/>
    </source>
</evidence>
<feature type="transmembrane region" description="Helical" evidence="1">
    <location>
        <begin position="186"/>
        <end position="214"/>
    </location>
</feature>
<feature type="domain" description="Acyltransferase 3" evidence="2">
    <location>
        <begin position="5"/>
        <end position="330"/>
    </location>
</feature>
<keyword evidence="1" id="KW-0472">Membrane</keyword>
<feature type="transmembrane region" description="Helical" evidence="1">
    <location>
        <begin position="149"/>
        <end position="166"/>
    </location>
</feature>
<evidence type="ECO:0000313" key="3">
    <source>
        <dbReference type="EMBL" id="MBM0746156.1"/>
    </source>
</evidence>
<feature type="transmembrane region" description="Helical" evidence="1">
    <location>
        <begin position="312"/>
        <end position="333"/>
    </location>
</feature>
<dbReference type="RefSeq" id="WP_203025448.1">
    <property type="nucleotide sequence ID" value="NZ_JAFCXS010000001.1"/>
</dbReference>
<dbReference type="EMBL" id="JAFCXS010000001">
    <property type="protein sequence ID" value="MBM0746156.1"/>
    <property type="molecule type" value="Genomic_DNA"/>
</dbReference>
<evidence type="ECO:0000313" key="4">
    <source>
        <dbReference type="Proteomes" id="UP000809137"/>
    </source>
</evidence>
<keyword evidence="3" id="KW-0808">Transferase</keyword>
<feature type="transmembrane region" description="Helical" evidence="1">
    <location>
        <begin position="275"/>
        <end position="292"/>
    </location>
</feature>
<proteinExistence type="predicted"/>
<gene>
    <name evidence="3" type="ORF">JJB79_01780</name>
</gene>
<organism evidence="3 4">
    <name type="scientific">Pantoea eucrina</name>
    <dbReference type="NCBI Taxonomy" id="472693"/>
    <lineage>
        <taxon>Bacteria</taxon>
        <taxon>Pseudomonadati</taxon>
        <taxon>Pseudomonadota</taxon>
        <taxon>Gammaproteobacteria</taxon>
        <taxon>Enterobacterales</taxon>
        <taxon>Erwiniaceae</taxon>
        <taxon>Pantoea</taxon>
    </lineage>
</organism>
<feature type="transmembrane region" description="Helical" evidence="1">
    <location>
        <begin position="250"/>
        <end position="268"/>
    </location>
</feature>
<keyword evidence="1" id="KW-1133">Transmembrane helix</keyword>
<keyword evidence="4" id="KW-1185">Reference proteome</keyword>
<dbReference type="InterPro" id="IPR002656">
    <property type="entry name" value="Acyl_transf_3_dom"/>
</dbReference>
<dbReference type="GO" id="GO:0016746">
    <property type="term" value="F:acyltransferase activity"/>
    <property type="evidence" value="ECO:0007669"/>
    <property type="project" value="UniProtKB-KW"/>
</dbReference>
<name>A0ABS1Z180_9GAMM</name>
<dbReference type="Pfam" id="PF01757">
    <property type="entry name" value="Acyl_transf_3"/>
    <property type="match status" value="1"/>
</dbReference>
<keyword evidence="1" id="KW-0812">Transmembrane</keyword>
<dbReference type="PANTHER" id="PTHR23028">
    <property type="entry name" value="ACETYLTRANSFERASE"/>
    <property type="match status" value="1"/>
</dbReference>
<dbReference type="PANTHER" id="PTHR23028:SF53">
    <property type="entry name" value="ACYL_TRANSF_3 DOMAIN-CONTAINING PROTEIN"/>
    <property type="match status" value="1"/>
</dbReference>
<feature type="transmembrane region" description="Helical" evidence="1">
    <location>
        <begin position="7"/>
        <end position="26"/>
    </location>
</feature>
<feature type="transmembrane region" description="Helical" evidence="1">
    <location>
        <begin position="226"/>
        <end position="244"/>
    </location>
</feature>
<reference evidence="3 4" key="1">
    <citation type="submission" date="2021-01" db="EMBL/GenBank/DDBJ databases">
        <title>Complete genome sequence of Pantoea eucrina OB49, a heavy metal tolerant bacterium with PGPR potential isolated from wheat in Algeria.</title>
        <authorList>
            <person name="Lekired A."/>
            <person name="Ouzari I.H."/>
        </authorList>
    </citation>
    <scope>NUCLEOTIDE SEQUENCE [LARGE SCALE GENOMIC DNA]</scope>
    <source>
        <strain evidence="3 4">OB49</strain>
    </source>
</reference>
<feature type="transmembrane region" description="Helical" evidence="1">
    <location>
        <begin position="124"/>
        <end position="142"/>
    </location>
</feature>
<keyword evidence="3" id="KW-0012">Acyltransferase</keyword>
<dbReference type="InterPro" id="IPR050879">
    <property type="entry name" value="Acyltransferase_3"/>
</dbReference>
<sequence length="426" mass="46850">MKILSVQYLRGLAALLVVVAHNALLLPDGMAAHIPGALGVDIFFIISGFIMTFITAQSAERPLPFLIKRFFRIWPVFFLVWLAAWTLVYNERGFQQMGCVLYFCLQDYSSTGPVFGYSALGPPWTLTYEVLFYTLFTLAMCISYRQRSLVCSLMFIVASVGFQLAYNGSITLSSQASPDLVVNAWWQAWIKLISNTIVFEFITGMLLAELVVSGNMPALRTRGRRIVWLALAAAAGIALLTGPQPFGLHGGYWLAAIIMACVILLSDGRESAPQPVLNFLGNISYSLYLVHYPLRRVLLNQLPADASAGTKLLIFALSVSGSIALAALLFRYVERYAIRAGKKLADSCYSWFSVQKKLTEQLCQRAEYPSPSGVFPLITPGWQMRGFSIMLNSPVYSGLPAARLIGATTTLTPLSCMRRSSGSGVP</sequence>
<protein>
    <submittedName>
        <fullName evidence="3">Acyltransferase</fullName>
    </submittedName>
</protein>
<feature type="transmembrane region" description="Helical" evidence="1">
    <location>
        <begin position="38"/>
        <end position="58"/>
    </location>
</feature>
<comment type="caution">
    <text evidence="3">The sequence shown here is derived from an EMBL/GenBank/DDBJ whole genome shotgun (WGS) entry which is preliminary data.</text>
</comment>
<accession>A0ABS1Z180</accession>